<keyword evidence="6 8" id="KW-1015">Disulfide bond</keyword>
<evidence type="ECO:0000256" key="2">
    <source>
        <dbReference type="ARBA" id="ARBA00022525"/>
    </source>
</evidence>
<keyword evidence="5" id="KW-0677">Repeat</keyword>
<evidence type="ECO:0000313" key="11">
    <source>
        <dbReference type="Proteomes" id="UP001529510"/>
    </source>
</evidence>
<dbReference type="GO" id="GO:0005576">
    <property type="term" value="C:extracellular region"/>
    <property type="evidence" value="ECO:0007669"/>
    <property type="project" value="UniProtKB-SubCell"/>
</dbReference>
<reference evidence="10 11" key="1">
    <citation type="submission" date="2024-05" db="EMBL/GenBank/DDBJ databases">
        <title>Genome sequencing and assembly of Indian major carp, Cirrhinus mrigala (Hamilton, 1822).</title>
        <authorList>
            <person name="Mohindra V."/>
            <person name="Chowdhury L.M."/>
            <person name="Lal K."/>
            <person name="Jena J.K."/>
        </authorList>
    </citation>
    <scope>NUCLEOTIDE SEQUENCE [LARGE SCALE GENOMIC DNA]</scope>
    <source>
        <strain evidence="10">CM1030</strain>
        <tissue evidence="10">Blood</tissue>
    </source>
</reference>
<dbReference type="SMART" id="SM00181">
    <property type="entry name" value="EGF"/>
    <property type="match status" value="2"/>
</dbReference>
<evidence type="ECO:0000256" key="7">
    <source>
        <dbReference type="ARBA" id="ARBA00023180"/>
    </source>
</evidence>
<dbReference type="CDD" id="cd00110">
    <property type="entry name" value="LamG"/>
    <property type="match status" value="1"/>
</dbReference>
<evidence type="ECO:0000256" key="8">
    <source>
        <dbReference type="PROSITE-ProRule" id="PRU00076"/>
    </source>
</evidence>
<feature type="domain" description="EGF-like" evidence="9">
    <location>
        <begin position="1"/>
        <end position="13"/>
    </location>
</feature>
<dbReference type="PROSITE" id="PS50026">
    <property type="entry name" value="EGF_3"/>
    <property type="match status" value="3"/>
</dbReference>
<feature type="disulfide bond" evidence="8">
    <location>
        <begin position="3"/>
        <end position="12"/>
    </location>
</feature>
<dbReference type="Pfam" id="PF02210">
    <property type="entry name" value="Laminin_G_2"/>
    <property type="match status" value="1"/>
</dbReference>
<evidence type="ECO:0000256" key="5">
    <source>
        <dbReference type="ARBA" id="ARBA00022737"/>
    </source>
</evidence>
<gene>
    <name evidence="10" type="ORF">M9458_001826</name>
</gene>
<dbReference type="PROSITE" id="PS00022">
    <property type="entry name" value="EGF_1"/>
    <property type="match status" value="3"/>
</dbReference>
<comment type="caution">
    <text evidence="10">The sequence shown here is derived from an EMBL/GenBank/DDBJ whole genome shotgun (WGS) entry which is preliminary data.</text>
</comment>
<dbReference type="PRINTS" id="PR00010">
    <property type="entry name" value="EGFBLOOD"/>
</dbReference>
<feature type="non-terminal residue" evidence="10">
    <location>
        <position position="1"/>
    </location>
</feature>
<evidence type="ECO:0000259" key="9">
    <source>
        <dbReference type="PROSITE" id="PS50026"/>
    </source>
</evidence>
<dbReference type="Pfam" id="PF00008">
    <property type="entry name" value="EGF"/>
    <property type="match status" value="2"/>
</dbReference>
<dbReference type="InterPro" id="IPR001791">
    <property type="entry name" value="Laminin_G"/>
</dbReference>
<dbReference type="SUPFAM" id="SSF49899">
    <property type="entry name" value="Concanavalin A-like lectins/glucanases"/>
    <property type="match status" value="1"/>
</dbReference>
<dbReference type="Gene3D" id="2.10.25.10">
    <property type="entry name" value="Laminin"/>
    <property type="match status" value="2"/>
</dbReference>
<dbReference type="CDD" id="cd00054">
    <property type="entry name" value="EGF_CA"/>
    <property type="match status" value="1"/>
</dbReference>
<dbReference type="InterPro" id="IPR000152">
    <property type="entry name" value="EGF-type_Asp/Asn_hydroxyl_site"/>
</dbReference>
<feature type="disulfide bond" evidence="8">
    <location>
        <begin position="41"/>
        <end position="50"/>
    </location>
</feature>
<dbReference type="InterPro" id="IPR018097">
    <property type="entry name" value="EGF_Ca-bd_CS"/>
</dbReference>
<dbReference type="FunFam" id="2.10.25.10:FF:000062">
    <property type="entry name" value="Slit guidance ligand 2"/>
    <property type="match status" value="1"/>
</dbReference>
<proteinExistence type="predicted"/>
<accession>A0ABD0S1C7</accession>
<feature type="non-terminal residue" evidence="10">
    <location>
        <position position="169"/>
    </location>
</feature>
<dbReference type="GO" id="GO:0007399">
    <property type="term" value="P:nervous system development"/>
    <property type="evidence" value="ECO:0007669"/>
    <property type="project" value="UniProtKB-ARBA"/>
</dbReference>
<dbReference type="PANTHER" id="PTHR45836">
    <property type="entry name" value="SLIT HOMOLOG"/>
    <property type="match status" value="1"/>
</dbReference>
<dbReference type="Proteomes" id="UP001529510">
    <property type="component" value="Unassembled WGS sequence"/>
</dbReference>
<evidence type="ECO:0000256" key="6">
    <source>
        <dbReference type="ARBA" id="ARBA00023157"/>
    </source>
</evidence>
<evidence type="ECO:0000256" key="1">
    <source>
        <dbReference type="ARBA" id="ARBA00004613"/>
    </source>
</evidence>
<evidence type="ECO:0000256" key="4">
    <source>
        <dbReference type="ARBA" id="ARBA00022729"/>
    </source>
</evidence>
<dbReference type="InterPro" id="IPR013320">
    <property type="entry name" value="ConA-like_dom_sf"/>
</dbReference>
<sequence>CECTPGYTGEHCEVDFDDCADNKCKNGAQCTDAVNGYTCVCPEGYSGLFCEFSPPMVLPRTSPCDHYDCANGAQCVVKDTDPVCQCLHGYEGVHCEKLVSVNFINRESFLQIPSNLITEQANISLQIATDEDNGVLLYKGDNEHIAVELYRGRLRVSYDSGSYPPSAIY</sequence>
<name>A0ABD0S1C7_CIRMR</name>
<keyword evidence="11" id="KW-1185">Reference proteome</keyword>
<dbReference type="InterPro" id="IPR000742">
    <property type="entry name" value="EGF"/>
</dbReference>
<dbReference type="SUPFAM" id="SSF57196">
    <property type="entry name" value="EGF/Laminin"/>
    <property type="match status" value="1"/>
</dbReference>
<dbReference type="PROSITE" id="PS00010">
    <property type="entry name" value="ASX_HYDROXYL"/>
    <property type="match status" value="1"/>
</dbReference>
<evidence type="ECO:0000256" key="3">
    <source>
        <dbReference type="ARBA" id="ARBA00022536"/>
    </source>
</evidence>
<keyword evidence="3 8" id="KW-0245">EGF-like domain</keyword>
<dbReference type="AlphaFoldDB" id="A0ABD0S1C7"/>
<feature type="disulfide bond" evidence="8">
    <location>
        <begin position="86"/>
        <end position="95"/>
    </location>
</feature>
<dbReference type="InterPro" id="IPR001881">
    <property type="entry name" value="EGF-like_Ca-bd_dom"/>
</dbReference>
<feature type="domain" description="EGF-like" evidence="9">
    <location>
        <begin position="60"/>
        <end position="96"/>
    </location>
</feature>
<protein>
    <recommendedName>
        <fullName evidence="9">EGF-like domain-containing protein</fullName>
    </recommendedName>
</protein>
<comment type="subcellular location">
    <subcellularLocation>
        <location evidence="1">Secreted</location>
    </subcellularLocation>
</comment>
<feature type="domain" description="EGF-like" evidence="9">
    <location>
        <begin position="15"/>
        <end position="51"/>
    </location>
</feature>
<dbReference type="FunFam" id="2.10.25.10:FF:000045">
    <property type="entry name" value="Slit guidance ligand 2"/>
    <property type="match status" value="1"/>
</dbReference>
<dbReference type="PANTHER" id="PTHR45836:SF2">
    <property type="entry name" value="SLIT HOMOLOG 2 PROTEIN"/>
    <property type="match status" value="1"/>
</dbReference>
<organism evidence="10 11">
    <name type="scientific">Cirrhinus mrigala</name>
    <name type="common">Mrigala</name>
    <dbReference type="NCBI Taxonomy" id="683832"/>
    <lineage>
        <taxon>Eukaryota</taxon>
        <taxon>Metazoa</taxon>
        <taxon>Chordata</taxon>
        <taxon>Craniata</taxon>
        <taxon>Vertebrata</taxon>
        <taxon>Euteleostomi</taxon>
        <taxon>Actinopterygii</taxon>
        <taxon>Neopterygii</taxon>
        <taxon>Teleostei</taxon>
        <taxon>Ostariophysi</taxon>
        <taxon>Cypriniformes</taxon>
        <taxon>Cyprinidae</taxon>
        <taxon>Labeoninae</taxon>
        <taxon>Labeonini</taxon>
        <taxon>Cirrhinus</taxon>
    </lineage>
</organism>
<dbReference type="SMART" id="SM00179">
    <property type="entry name" value="EGF_CA"/>
    <property type="match status" value="2"/>
</dbReference>
<keyword evidence="7" id="KW-0325">Glycoprotein</keyword>
<dbReference type="PROSITE" id="PS01186">
    <property type="entry name" value="EGF_2"/>
    <property type="match status" value="3"/>
</dbReference>
<keyword evidence="2" id="KW-0964">Secreted</keyword>
<dbReference type="PROSITE" id="PS01187">
    <property type="entry name" value="EGF_CA"/>
    <property type="match status" value="1"/>
</dbReference>
<keyword evidence="4" id="KW-0732">Signal</keyword>
<comment type="caution">
    <text evidence="8">Lacks conserved residue(s) required for the propagation of feature annotation.</text>
</comment>
<dbReference type="EMBL" id="JAMKFB020000001">
    <property type="protein sequence ID" value="KAL0203808.1"/>
    <property type="molecule type" value="Genomic_DNA"/>
</dbReference>
<dbReference type="InterPro" id="IPR051355">
    <property type="entry name" value="Notch/Slit_guidance"/>
</dbReference>
<dbReference type="Gene3D" id="2.60.120.200">
    <property type="match status" value="1"/>
</dbReference>
<evidence type="ECO:0000313" key="10">
    <source>
        <dbReference type="EMBL" id="KAL0203808.1"/>
    </source>
</evidence>